<evidence type="ECO:0000256" key="5">
    <source>
        <dbReference type="ARBA" id="ARBA00022771"/>
    </source>
</evidence>
<feature type="domain" description="C2H2-type" evidence="12">
    <location>
        <begin position="153"/>
        <end position="180"/>
    </location>
</feature>
<dbReference type="PROSITE" id="PS00028">
    <property type="entry name" value="ZINC_FINGER_C2H2_1"/>
    <property type="match status" value="7"/>
</dbReference>
<dbReference type="PANTHER" id="PTHR24384:SF218">
    <property type="entry name" value="ZINC FINGER PROTEIN 502"/>
    <property type="match status" value="1"/>
</dbReference>
<keyword evidence="7" id="KW-0805">Transcription regulation</keyword>
<dbReference type="SUPFAM" id="SSF57667">
    <property type="entry name" value="beta-beta-alpha zinc fingers"/>
    <property type="match status" value="5"/>
</dbReference>
<feature type="domain" description="C2H2-type" evidence="12">
    <location>
        <begin position="328"/>
        <end position="355"/>
    </location>
</feature>
<keyword evidence="9" id="KW-0539">Nucleus</keyword>
<evidence type="ECO:0000313" key="13">
    <source>
        <dbReference type="Proteomes" id="UP000515154"/>
    </source>
</evidence>
<evidence type="ECO:0000313" key="14">
    <source>
        <dbReference type="RefSeq" id="XP_029645296.1"/>
    </source>
</evidence>
<keyword evidence="5 10" id="KW-0863">Zinc-finger</keyword>
<keyword evidence="13" id="KW-1185">Reference proteome</keyword>
<dbReference type="GO" id="GO:0000981">
    <property type="term" value="F:DNA-binding transcription factor activity, RNA polymerase II-specific"/>
    <property type="evidence" value="ECO:0007669"/>
    <property type="project" value="TreeGrafter"/>
</dbReference>
<dbReference type="PANTHER" id="PTHR24384">
    <property type="entry name" value="FINGER PUTATIVE TRANSCRIPTION FACTOR FAMILY-RELATED"/>
    <property type="match status" value="1"/>
</dbReference>
<sequence>MEKTYVVNISGKSFSKYGSHGPNDEERALSPQDEQEETLDLSFRDNSHLSVPNKPYACDLCSKCFAQKSHLKQHLVTHSGEKPFKCQVCGDAFSRNGNLTRHMGIHGKTISNGSPKSSICHSSMSHEHSTSYEASTYSKPKTSKVITANDKPFKCQICPCSFSRNGDLTRHLRTHGTSLPSLSHTANCKVSTSSSSSASSVSTNQLHHIQNPFNCDVCWETFTQRAKLSQDIHKRIHKALNPFQCESCGKCFSQRTHLTVHRQRIHSNGKTLNNSDKPSLDNSSSTHLQSSNEKSNDNPLSCDVCWKAYSQRNHHDLHKRIHSAVLPFKCNICSQVFTDRGEWKRHQRSHLGKKLYSCSLCNKTFLERSHLKVHHRIHTGERPFKCGTCQFAFARKDHLERHLRANKCNNKMNDDCRNSPDSNNASNDSHSDLIQLHSHHHHHQQQQQQQQHMNDSSAPPTTALVPANSVLAHSHHSDTSSGTLVQTSPQLDIASPHPATTDLISAANNTQMYPATIQMYPTSIQLYSGAPVFPTIQGATFLCI</sequence>
<proteinExistence type="inferred from homology"/>
<evidence type="ECO:0000256" key="8">
    <source>
        <dbReference type="ARBA" id="ARBA00023163"/>
    </source>
</evidence>
<dbReference type="Proteomes" id="UP000515154">
    <property type="component" value="Linkage group LG14"/>
</dbReference>
<dbReference type="Pfam" id="PF00096">
    <property type="entry name" value="zf-C2H2"/>
    <property type="match status" value="6"/>
</dbReference>
<evidence type="ECO:0000256" key="10">
    <source>
        <dbReference type="PROSITE-ProRule" id="PRU00042"/>
    </source>
</evidence>
<feature type="domain" description="C2H2-type" evidence="12">
    <location>
        <begin position="56"/>
        <end position="83"/>
    </location>
</feature>
<keyword evidence="3" id="KW-0479">Metal-binding</keyword>
<dbReference type="GO" id="GO:0008270">
    <property type="term" value="F:zinc ion binding"/>
    <property type="evidence" value="ECO:0007669"/>
    <property type="project" value="UniProtKB-KW"/>
</dbReference>
<keyword evidence="4" id="KW-0677">Repeat</keyword>
<dbReference type="FunFam" id="3.30.160.60:FF:000870">
    <property type="entry name" value="zinc finger protein 197 isoform X1"/>
    <property type="match status" value="1"/>
</dbReference>
<comment type="subcellular location">
    <subcellularLocation>
        <location evidence="1">Nucleus</location>
    </subcellularLocation>
</comment>
<reference evidence="14 15" key="1">
    <citation type="submission" date="2025-08" db="UniProtKB">
        <authorList>
            <consortium name="RefSeq"/>
        </authorList>
    </citation>
    <scope>IDENTIFICATION</scope>
</reference>
<feature type="domain" description="C2H2-type" evidence="12">
    <location>
        <begin position="213"/>
        <end position="242"/>
    </location>
</feature>
<dbReference type="FunFam" id="3.30.160.60:FF:001498">
    <property type="entry name" value="Zinc finger protein 404"/>
    <property type="match status" value="1"/>
</dbReference>
<feature type="region of interest" description="Disordered" evidence="11">
    <location>
        <begin position="263"/>
        <end position="299"/>
    </location>
</feature>
<feature type="region of interest" description="Disordered" evidence="11">
    <location>
        <begin position="409"/>
        <end position="463"/>
    </location>
</feature>
<feature type="domain" description="C2H2-type" evidence="12">
    <location>
        <begin position="300"/>
        <end position="327"/>
    </location>
</feature>
<dbReference type="Gene3D" id="3.30.160.60">
    <property type="entry name" value="Classic Zinc Finger"/>
    <property type="match status" value="8"/>
</dbReference>
<evidence type="ECO:0000256" key="3">
    <source>
        <dbReference type="ARBA" id="ARBA00022723"/>
    </source>
</evidence>
<dbReference type="InterPro" id="IPR013087">
    <property type="entry name" value="Znf_C2H2_type"/>
</dbReference>
<dbReference type="PROSITE" id="PS50157">
    <property type="entry name" value="ZINC_FINGER_C2H2_2"/>
    <property type="match status" value="9"/>
</dbReference>
<dbReference type="GO" id="GO:0005634">
    <property type="term" value="C:nucleus"/>
    <property type="evidence" value="ECO:0007669"/>
    <property type="project" value="UniProtKB-SubCell"/>
</dbReference>
<dbReference type="AlphaFoldDB" id="A0A6P7T657"/>
<protein>
    <submittedName>
        <fullName evidence="14 15">Endothelial zinc finger protein induced by tumor necrosis factor alpha-like</fullName>
    </submittedName>
</protein>
<dbReference type="KEGG" id="osn:115219275"/>
<dbReference type="InterPro" id="IPR050752">
    <property type="entry name" value="C2H2-ZF_domain"/>
</dbReference>
<feature type="domain" description="C2H2-type" evidence="12">
    <location>
        <begin position="384"/>
        <end position="412"/>
    </location>
</feature>
<gene>
    <name evidence="14 15" type="primary">LOC115219275</name>
</gene>
<dbReference type="FunFam" id="3.30.160.60:FF:000264">
    <property type="entry name" value="Zinc finger protein 236"/>
    <property type="match status" value="1"/>
</dbReference>
<dbReference type="RefSeq" id="XP_036364816.1">
    <property type="nucleotide sequence ID" value="XM_036508923.1"/>
</dbReference>
<name>A0A6P7T657_9MOLL</name>
<evidence type="ECO:0000256" key="11">
    <source>
        <dbReference type="SAM" id="MobiDB-lite"/>
    </source>
</evidence>
<evidence type="ECO:0000256" key="7">
    <source>
        <dbReference type="ARBA" id="ARBA00023015"/>
    </source>
</evidence>
<feature type="domain" description="C2H2-type" evidence="12">
    <location>
        <begin position="356"/>
        <end position="383"/>
    </location>
</feature>
<keyword evidence="8" id="KW-0804">Transcription</keyword>
<evidence type="ECO:0000256" key="2">
    <source>
        <dbReference type="ARBA" id="ARBA00006991"/>
    </source>
</evidence>
<dbReference type="FunFam" id="3.30.160.60:FF:000052">
    <property type="entry name" value="zinc finger protein 546 isoform X1"/>
    <property type="match status" value="1"/>
</dbReference>
<feature type="domain" description="C2H2-type" evidence="12">
    <location>
        <begin position="243"/>
        <end position="271"/>
    </location>
</feature>
<dbReference type="InterPro" id="IPR036236">
    <property type="entry name" value="Znf_C2H2_sf"/>
</dbReference>
<comment type="similarity">
    <text evidence="2">Belongs to the krueppel C2H2-type zinc-finger protein family.</text>
</comment>
<dbReference type="GO" id="GO:0000978">
    <property type="term" value="F:RNA polymerase II cis-regulatory region sequence-specific DNA binding"/>
    <property type="evidence" value="ECO:0007669"/>
    <property type="project" value="TreeGrafter"/>
</dbReference>
<evidence type="ECO:0000313" key="15">
    <source>
        <dbReference type="RefSeq" id="XP_036364816.1"/>
    </source>
</evidence>
<evidence type="ECO:0000259" key="12">
    <source>
        <dbReference type="PROSITE" id="PS50157"/>
    </source>
</evidence>
<evidence type="ECO:0000256" key="9">
    <source>
        <dbReference type="ARBA" id="ARBA00023242"/>
    </source>
</evidence>
<evidence type="ECO:0000256" key="6">
    <source>
        <dbReference type="ARBA" id="ARBA00022833"/>
    </source>
</evidence>
<dbReference type="FunFam" id="3.30.160.60:FF:000012">
    <property type="entry name" value="RB-associated KRAB zinc finger protein-like"/>
    <property type="match status" value="1"/>
</dbReference>
<feature type="compositionally biased region" description="Polar residues" evidence="11">
    <location>
        <begin position="268"/>
        <end position="299"/>
    </location>
</feature>
<dbReference type="RefSeq" id="XP_029645296.1">
    <property type="nucleotide sequence ID" value="XM_029789436.2"/>
</dbReference>
<dbReference type="FunFam" id="3.30.160.60:FF:000621">
    <property type="entry name" value="FLT3-interacting zinc finger 1"/>
    <property type="match status" value="1"/>
</dbReference>
<feature type="domain" description="C2H2-type" evidence="12">
    <location>
        <begin position="84"/>
        <end position="106"/>
    </location>
</feature>
<evidence type="ECO:0000256" key="4">
    <source>
        <dbReference type="ARBA" id="ARBA00022737"/>
    </source>
</evidence>
<dbReference type="SMART" id="SM00355">
    <property type="entry name" value="ZnF_C2H2"/>
    <property type="match status" value="9"/>
</dbReference>
<dbReference type="FunFam" id="3.30.160.60:FF:000630">
    <property type="entry name" value="Zinc finger protein 180"/>
    <property type="match status" value="1"/>
</dbReference>
<feature type="region of interest" description="Disordered" evidence="11">
    <location>
        <begin position="13"/>
        <end position="35"/>
    </location>
</feature>
<organism evidence="13 14">
    <name type="scientific">Octopus sinensis</name>
    <name type="common">East Asian common octopus</name>
    <dbReference type="NCBI Taxonomy" id="2607531"/>
    <lineage>
        <taxon>Eukaryota</taxon>
        <taxon>Metazoa</taxon>
        <taxon>Spiralia</taxon>
        <taxon>Lophotrochozoa</taxon>
        <taxon>Mollusca</taxon>
        <taxon>Cephalopoda</taxon>
        <taxon>Coleoidea</taxon>
        <taxon>Octopodiformes</taxon>
        <taxon>Octopoda</taxon>
        <taxon>Incirrata</taxon>
        <taxon>Octopodidae</taxon>
        <taxon>Octopus</taxon>
    </lineage>
</organism>
<evidence type="ECO:0000256" key="1">
    <source>
        <dbReference type="ARBA" id="ARBA00004123"/>
    </source>
</evidence>
<accession>A0A6P7T657</accession>
<keyword evidence="6" id="KW-0862">Zinc</keyword>
<feature type="compositionally biased region" description="Low complexity" evidence="11">
    <location>
        <begin position="419"/>
        <end position="428"/>
    </location>
</feature>